<evidence type="ECO:0000313" key="4">
    <source>
        <dbReference type="Proteomes" id="UP000183760"/>
    </source>
</evidence>
<reference evidence="2 5" key="2">
    <citation type="submission" date="2019-07" db="EMBL/GenBank/DDBJ databases">
        <title>Whole genome shotgun sequence of Myxococcus fulvus NBRC 100333.</title>
        <authorList>
            <person name="Hosoyama A."/>
            <person name="Uohara A."/>
            <person name="Ohji S."/>
            <person name="Ichikawa N."/>
        </authorList>
    </citation>
    <scope>NUCLEOTIDE SEQUENCE [LARGE SCALE GENOMIC DNA]</scope>
    <source>
        <strain evidence="2 5">NBRC 100333</strain>
    </source>
</reference>
<evidence type="ECO:0000313" key="5">
    <source>
        <dbReference type="Proteomes" id="UP000321514"/>
    </source>
</evidence>
<evidence type="ECO:0000313" key="3">
    <source>
        <dbReference type="EMBL" id="SEU36596.1"/>
    </source>
</evidence>
<feature type="transmembrane region" description="Helical" evidence="1">
    <location>
        <begin position="12"/>
        <end position="32"/>
    </location>
</feature>
<comment type="caution">
    <text evidence="2">The sequence shown here is derived from an EMBL/GenBank/DDBJ whole genome shotgun (WGS) entry which is preliminary data.</text>
</comment>
<accession>A0A511TD40</accession>
<dbReference type="STRING" id="1334629.MFUL124B02_12980"/>
<evidence type="ECO:0000256" key="1">
    <source>
        <dbReference type="SAM" id="Phobius"/>
    </source>
</evidence>
<dbReference type="AlphaFoldDB" id="A0A511TD40"/>
<dbReference type="Gene3D" id="3.40.50.1820">
    <property type="entry name" value="alpha/beta hydrolase"/>
    <property type="match status" value="1"/>
</dbReference>
<dbReference type="EMBL" id="FOIB01000011">
    <property type="protein sequence ID" value="SEU36596.1"/>
    <property type="molecule type" value="Genomic_DNA"/>
</dbReference>
<reference evidence="3 4" key="1">
    <citation type="submission" date="2016-10" db="EMBL/GenBank/DDBJ databases">
        <authorList>
            <person name="Varghese N."/>
            <person name="Submissions S."/>
        </authorList>
    </citation>
    <scope>NUCLEOTIDE SEQUENCE [LARGE SCALE GENOMIC DNA]</scope>
    <source>
        <strain evidence="3 4">DSM 16525</strain>
    </source>
</reference>
<dbReference type="InterPro" id="IPR029058">
    <property type="entry name" value="AB_hydrolase_fold"/>
</dbReference>
<name>A0A511TD40_MYXFU</name>
<organism evidence="2 5">
    <name type="scientific">Myxococcus fulvus</name>
    <dbReference type="NCBI Taxonomy" id="33"/>
    <lineage>
        <taxon>Bacteria</taxon>
        <taxon>Pseudomonadati</taxon>
        <taxon>Myxococcota</taxon>
        <taxon>Myxococcia</taxon>
        <taxon>Myxococcales</taxon>
        <taxon>Cystobacterineae</taxon>
        <taxon>Myxococcaceae</taxon>
        <taxon>Myxococcus</taxon>
    </lineage>
</organism>
<keyword evidence="1" id="KW-1133">Transmembrane helix</keyword>
<dbReference type="Proteomes" id="UP000183760">
    <property type="component" value="Unassembled WGS sequence"/>
</dbReference>
<proteinExistence type="predicted"/>
<keyword evidence="1" id="KW-0472">Membrane</keyword>
<protein>
    <submittedName>
        <fullName evidence="2">Uncharacterized protein</fullName>
    </submittedName>
</protein>
<keyword evidence="4" id="KW-1185">Reference proteome</keyword>
<dbReference type="EMBL" id="BJXR01000054">
    <property type="protein sequence ID" value="GEN12099.1"/>
    <property type="molecule type" value="Genomic_DNA"/>
</dbReference>
<keyword evidence="1" id="KW-0812">Transmembrane</keyword>
<sequence>MPKDNAVPAVRLCVATWLSIIVSALVFATAVLNGVPRTAHAEEDSTLEASLAPVFESAHGVTVHAVRAVDDRLLELAIAGTWDGDLLERVPAAATARFHQALDNAGFEHHYAMHGRPQPGENPLGCERGHNIHCWSYTFSDVLPRMLSVLAGP</sequence>
<gene>
    <name evidence="2" type="ORF">MFU01_71360</name>
    <name evidence="3" type="ORF">SAMN05443572_111236</name>
</gene>
<dbReference type="Proteomes" id="UP000321514">
    <property type="component" value="Unassembled WGS sequence"/>
</dbReference>
<evidence type="ECO:0000313" key="2">
    <source>
        <dbReference type="EMBL" id="GEN12099.1"/>
    </source>
</evidence>